<dbReference type="Proteomes" id="UP000252147">
    <property type="component" value="Unassembled WGS sequence"/>
</dbReference>
<evidence type="ECO:0000313" key="1">
    <source>
        <dbReference type="EMBL" id="RCL37498.1"/>
    </source>
</evidence>
<name>A0A368BJL7_9GAMM</name>
<proteinExistence type="predicted"/>
<dbReference type="AlphaFoldDB" id="A0A368BJL7"/>
<evidence type="ECO:0000313" key="2">
    <source>
        <dbReference type="Proteomes" id="UP000252147"/>
    </source>
</evidence>
<dbReference type="EMBL" id="QOPD01000009">
    <property type="protein sequence ID" value="RCL37498.1"/>
    <property type="molecule type" value="Genomic_DNA"/>
</dbReference>
<reference evidence="1 2" key="1">
    <citation type="journal article" date="2018" name="Microbiome">
        <title>Fine metagenomic profile of the Mediterranean stratified and mixed water columns revealed by assembly and recruitment.</title>
        <authorList>
            <person name="Haro-Moreno J.M."/>
            <person name="Lopez-Perez M."/>
            <person name="De La Torre J.R."/>
            <person name="Picazo A."/>
            <person name="Camacho A."/>
            <person name="Rodriguez-Valera F."/>
        </authorList>
    </citation>
    <scope>NUCLEOTIDE SEQUENCE [LARGE SCALE GENOMIC DNA]</scope>
    <source>
        <strain evidence="1">MED-G83</strain>
    </source>
</reference>
<gene>
    <name evidence="1" type="ORF">DBW97_04780</name>
</gene>
<organism evidence="1 2">
    <name type="scientific">SAR86 cluster bacterium</name>
    <dbReference type="NCBI Taxonomy" id="2030880"/>
    <lineage>
        <taxon>Bacteria</taxon>
        <taxon>Pseudomonadati</taxon>
        <taxon>Pseudomonadota</taxon>
        <taxon>Gammaproteobacteria</taxon>
        <taxon>SAR86 cluster</taxon>
    </lineage>
</organism>
<protein>
    <submittedName>
        <fullName evidence="1">Uncharacterized protein</fullName>
    </submittedName>
</protein>
<sequence>MSKYLELVEISEGVVVLRRSDAKDSPLVKIEFSKDVKALLNGMEFDVAKEMIKAGIETLNADIDLETFDEELMETFFKKDNDNRVVH</sequence>
<comment type="caution">
    <text evidence="1">The sequence shown here is derived from an EMBL/GenBank/DDBJ whole genome shotgun (WGS) entry which is preliminary data.</text>
</comment>
<accession>A0A368BJL7</accession>